<proteinExistence type="predicted"/>
<reference evidence="1" key="1">
    <citation type="submission" date="2021-03" db="EMBL/GenBank/DDBJ databases">
        <title>Draft genome sequence of rust myrtle Austropuccinia psidii MF-1, a brazilian biotype.</title>
        <authorList>
            <person name="Quecine M.C."/>
            <person name="Pachon D.M.R."/>
            <person name="Bonatelli M.L."/>
            <person name="Correr F.H."/>
            <person name="Franceschini L.M."/>
            <person name="Leite T.F."/>
            <person name="Margarido G.R.A."/>
            <person name="Almeida C.A."/>
            <person name="Ferrarezi J.A."/>
            <person name="Labate C.A."/>
        </authorList>
    </citation>
    <scope>NUCLEOTIDE SEQUENCE</scope>
    <source>
        <strain evidence="1">MF-1</strain>
    </source>
</reference>
<name>A0A9Q3E1I5_9BASI</name>
<comment type="caution">
    <text evidence="1">The sequence shown here is derived from an EMBL/GenBank/DDBJ whole genome shotgun (WGS) entry which is preliminary data.</text>
</comment>
<evidence type="ECO:0000313" key="2">
    <source>
        <dbReference type="Proteomes" id="UP000765509"/>
    </source>
</evidence>
<dbReference type="Pfam" id="PF02992">
    <property type="entry name" value="Transposase_21"/>
    <property type="match status" value="1"/>
</dbReference>
<dbReference type="EMBL" id="AVOT02023220">
    <property type="protein sequence ID" value="MBW0513139.1"/>
    <property type="molecule type" value="Genomic_DNA"/>
</dbReference>
<dbReference type="Proteomes" id="UP000765509">
    <property type="component" value="Unassembled WGS sequence"/>
</dbReference>
<protein>
    <submittedName>
        <fullName evidence="1">Uncharacterized protein</fullName>
    </submittedName>
</protein>
<gene>
    <name evidence="1" type="ORF">O181_052854</name>
</gene>
<accession>A0A9Q3E1I5</accession>
<dbReference type="OrthoDB" id="1932595at2759"/>
<organism evidence="1 2">
    <name type="scientific">Austropuccinia psidii MF-1</name>
    <dbReference type="NCBI Taxonomy" id="1389203"/>
    <lineage>
        <taxon>Eukaryota</taxon>
        <taxon>Fungi</taxon>
        <taxon>Dikarya</taxon>
        <taxon>Basidiomycota</taxon>
        <taxon>Pucciniomycotina</taxon>
        <taxon>Pucciniomycetes</taxon>
        <taxon>Pucciniales</taxon>
        <taxon>Sphaerophragmiaceae</taxon>
        <taxon>Austropuccinia</taxon>
    </lineage>
</organism>
<dbReference type="InterPro" id="IPR004242">
    <property type="entry name" value="Transposase_21"/>
</dbReference>
<sequence length="179" mass="20281">MSIPSALAFSTYVDWFSSYGKSSLLAIIGPIILIRLNLPPSEVLKQEDVYVSGLISGPKEPTALQSNYLLMPMIKELKELWQGYHFEPTSMGNSGSFICVAILMAIADVVAMCKLTRVFPFRQPLFVIFSLFTRFKLKKLVPNFTTHAHTQIINETLQNGFRKPQTKVKQFSVSMEWEI</sequence>
<dbReference type="AlphaFoldDB" id="A0A9Q3E1I5"/>
<evidence type="ECO:0000313" key="1">
    <source>
        <dbReference type="EMBL" id="MBW0513139.1"/>
    </source>
</evidence>
<keyword evidence="2" id="KW-1185">Reference proteome</keyword>